<proteinExistence type="predicted"/>
<keyword evidence="4 6" id="KW-1133">Transmembrane helix</keyword>
<organism evidence="7 8">
    <name type="scientific">Ornithinimicrobium faecis</name>
    <dbReference type="NCBI Taxonomy" id="2934158"/>
    <lineage>
        <taxon>Bacteria</taxon>
        <taxon>Bacillati</taxon>
        <taxon>Actinomycetota</taxon>
        <taxon>Actinomycetes</taxon>
        <taxon>Micrococcales</taxon>
        <taxon>Ornithinimicrobiaceae</taxon>
        <taxon>Ornithinimicrobium</taxon>
    </lineage>
</organism>
<feature type="transmembrane region" description="Helical" evidence="6">
    <location>
        <begin position="163"/>
        <end position="182"/>
    </location>
</feature>
<feature type="transmembrane region" description="Helical" evidence="6">
    <location>
        <begin position="400"/>
        <end position="421"/>
    </location>
</feature>
<evidence type="ECO:0000256" key="1">
    <source>
        <dbReference type="ARBA" id="ARBA00004651"/>
    </source>
</evidence>
<dbReference type="Proteomes" id="UP001056455">
    <property type="component" value="Chromosome"/>
</dbReference>
<sequence length="486" mass="51741">MSELRKTISVPALIAIGAAGVIGSSWLYLGSEFFADFGAGGTILGFIIATALAACVALAYSALANRMPRAGGEIVYAVVAGNSFLGFIVGWLLIGAYASMVAFYVTATGRLLSTVWPELNSVALYSVGGETIFLPIIAIGFALTLIVLAMNWFGAEFSSRAQLVLFSIMVIFAAAVVVAGFARGSFDNFWPMFDSASETSPVVSTLSFVLPAFSFLTGFGVVAILAEEARASAKRIGQIVVLSVVLAGAFYTIVLLATAWLLPWEEIAGMTNGTIEAFDVAGMPLLSTAAFLIGALGIVTTFIAVFSASSRLMFALARIELLPPMLHKLDAKTGTPRNALLFTTGIGLVLGLLGPGALVWFLNTIGVFIAIVWAVTVWAYYRLRSQGGLGPQPSRSWTTLLPAVGGIASVVIVFAALIPASPMSLRWPFEYLIFIGWIALGVVLYFRSPRRMPRTDVLRSLLGDYYDRQFGETDSPAPPVEDHPVR</sequence>
<dbReference type="EMBL" id="CP099489">
    <property type="protein sequence ID" value="USQ81525.1"/>
    <property type="molecule type" value="Genomic_DNA"/>
</dbReference>
<feature type="transmembrane region" description="Helical" evidence="6">
    <location>
        <begin position="338"/>
        <end position="354"/>
    </location>
</feature>
<accession>A0ABY4YYJ8</accession>
<feature type="transmembrane region" description="Helical" evidence="6">
    <location>
        <begin position="75"/>
        <end position="105"/>
    </location>
</feature>
<dbReference type="InterPro" id="IPR002293">
    <property type="entry name" value="AA/rel_permease1"/>
</dbReference>
<dbReference type="Gene3D" id="1.20.1740.10">
    <property type="entry name" value="Amino acid/polyamine transporter I"/>
    <property type="match status" value="1"/>
</dbReference>
<evidence type="ECO:0000256" key="3">
    <source>
        <dbReference type="ARBA" id="ARBA00022692"/>
    </source>
</evidence>
<evidence type="ECO:0000256" key="4">
    <source>
        <dbReference type="ARBA" id="ARBA00022989"/>
    </source>
</evidence>
<evidence type="ECO:0000256" key="2">
    <source>
        <dbReference type="ARBA" id="ARBA00022475"/>
    </source>
</evidence>
<comment type="subcellular location">
    <subcellularLocation>
        <location evidence="1">Cell membrane</location>
        <topology evidence="1">Multi-pass membrane protein</topology>
    </subcellularLocation>
</comment>
<keyword evidence="2" id="KW-1003">Cell membrane</keyword>
<dbReference type="PANTHER" id="PTHR42770">
    <property type="entry name" value="AMINO ACID TRANSPORTER-RELATED"/>
    <property type="match status" value="1"/>
</dbReference>
<feature type="transmembrane region" description="Helical" evidence="6">
    <location>
        <begin position="12"/>
        <end position="29"/>
    </location>
</feature>
<evidence type="ECO:0000313" key="8">
    <source>
        <dbReference type="Proteomes" id="UP001056455"/>
    </source>
</evidence>
<keyword evidence="5 6" id="KW-0472">Membrane</keyword>
<protein>
    <submittedName>
        <fullName evidence="7">APC family permease</fullName>
    </submittedName>
</protein>
<keyword evidence="8" id="KW-1185">Reference proteome</keyword>
<dbReference type="Pfam" id="PF13520">
    <property type="entry name" value="AA_permease_2"/>
    <property type="match status" value="1"/>
</dbReference>
<feature type="transmembrane region" description="Helical" evidence="6">
    <location>
        <begin position="202"/>
        <end position="227"/>
    </location>
</feature>
<feature type="transmembrane region" description="Helical" evidence="6">
    <location>
        <begin position="132"/>
        <end position="151"/>
    </location>
</feature>
<reference evidence="7" key="1">
    <citation type="submission" date="2022-06" db="EMBL/GenBank/DDBJ databases">
        <title>Ornithinimicrobium HY1793.</title>
        <authorList>
            <person name="Huang Y."/>
        </authorList>
    </citation>
    <scope>NUCLEOTIDE SEQUENCE</scope>
    <source>
        <strain evidence="7">HY1793</strain>
    </source>
</reference>
<dbReference type="InterPro" id="IPR050367">
    <property type="entry name" value="APC_superfamily"/>
</dbReference>
<feature type="transmembrane region" description="Helical" evidence="6">
    <location>
        <begin position="41"/>
        <end position="63"/>
    </location>
</feature>
<feature type="transmembrane region" description="Helical" evidence="6">
    <location>
        <begin position="289"/>
        <end position="317"/>
    </location>
</feature>
<evidence type="ECO:0000313" key="7">
    <source>
        <dbReference type="EMBL" id="USQ81525.1"/>
    </source>
</evidence>
<feature type="transmembrane region" description="Helical" evidence="6">
    <location>
        <begin position="239"/>
        <end position="262"/>
    </location>
</feature>
<evidence type="ECO:0000256" key="5">
    <source>
        <dbReference type="ARBA" id="ARBA00023136"/>
    </source>
</evidence>
<feature type="transmembrane region" description="Helical" evidence="6">
    <location>
        <begin position="427"/>
        <end position="446"/>
    </location>
</feature>
<gene>
    <name evidence="7" type="ORF">NF556_07715</name>
</gene>
<dbReference type="PANTHER" id="PTHR42770:SF7">
    <property type="entry name" value="MEMBRANE PROTEIN"/>
    <property type="match status" value="1"/>
</dbReference>
<name>A0ABY4YYJ8_9MICO</name>
<keyword evidence="3 6" id="KW-0812">Transmembrane</keyword>
<dbReference type="PIRSF" id="PIRSF006060">
    <property type="entry name" value="AA_transporter"/>
    <property type="match status" value="1"/>
</dbReference>
<dbReference type="RefSeq" id="WP_252595041.1">
    <property type="nucleotide sequence ID" value="NZ_CP099489.1"/>
</dbReference>
<feature type="transmembrane region" description="Helical" evidence="6">
    <location>
        <begin position="360"/>
        <end position="380"/>
    </location>
</feature>
<evidence type="ECO:0000256" key="6">
    <source>
        <dbReference type="SAM" id="Phobius"/>
    </source>
</evidence>